<name>A0AAD0YJL0_CHRNA</name>
<dbReference type="EMBL" id="CP033923">
    <property type="protein sequence ID" value="AZA89758.1"/>
    <property type="molecule type" value="Genomic_DNA"/>
</dbReference>
<reference evidence="1 2" key="1">
    <citation type="submission" date="2018-11" db="EMBL/GenBank/DDBJ databases">
        <title>Proposal to divide the Flavobacteriaceae and reorganize its genera based on Amino Acid Identity values calculated from whole genome sequences.</title>
        <authorList>
            <person name="Nicholson A.C."/>
            <person name="Gulvik C.A."/>
            <person name="Whitney A.M."/>
            <person name="Humrighouse B.W."/>
            <person name="Bell M."/>
            <person name="Holmes B."/>
            <person name="Steigerwalt A.G."/>
            <person name="Villarma A."/>
            <person name="Sheth M."/>
            <person name="Batra D."/>
            <person name="Pryor J."/>
            <person name="Bernardet J.-F."/>
            <person name="Hugo C."/>
            <person name="Kampfer P."/>
            <person name="Newman J."/>
            <person name="McQuiston J.R."/>
        </authorList>
    </citation>
    <scope>NUCLEOTIDE SEQUENCE [LARGE SCALE GENOMIC DNA]</scope>
    <source>
        <strain evidence="1 2">G0041</strain>
    </source>
</reference>
<evidence type="ECO:0000313" key="1">
    <source>
        <dbReference type="EMBL" id="AZA89758.1"/>
    </source>
</evidence>
<dbReference type="KEGG" id="cnk:EG343_03505"/>
<dbReference type="AlphaFoldDB" id="A0AAD0YJL0"/>
<keyword evidence="2" id="KW-1185">Reference proteome</keyword>
<evidence type="ECO:0000313" key="2">
    <source>
        <dbReference type="Proteomes" id="UP000278288"/>
    </source>
</evidence>
<protein>
    <submittedName>
        <fullName evidence="1">Uncharacterized protein</fullName>
    </submittedName>
</protein>
<proteinExistence type="predicted"/>
<dbReference type="Proteomes" id="UP000278288">
    <property type="component" value="Chromosome"/>
</dbReference>
<organism evidence="1 2">
    <name type="scientific">Chryseobacterium nakagawai</name>
    <dbReference type="NCBI Taxonomy" id="1241982"/>
    <lineage>
        <taxon>Bacteria</taxon>
        <taxon>Pseudomonadati</taxon>
        <taxon>Bacteroidota</taxon>
        <taxon>Flavobacteriia</taxon>
        <taxon>Flavobacteriales</taxon>
        <taxon>Weeksellaceae</taxon>
        <taxon>Chryseobacterium group</taxon>
        <taxon>Chryseobacterium</taxon>
    </lineage>
</organism>
<sequence length="71" mass="8093">MLQKINISKDIKEVKSGNTANASKQNVKARHLHFEITDAKTTGDGLNNRENPAFYVRLKTPNKNRQENNKN</sequence>
<dbReference type="RefSeq" id="WP_123856225.1">
    <property type="nucleotide sequence ID" value="NZ_CP033923.1"/>
</dbReference>
<gene>
    <name evidence="1" type="ORF">EG343_03505</name>
</gene>
<accession>A0AAD0YJL0</accession>